<feature type="chain" id="PRO_5016332231" evidence="8">
    <location>
        <begin position="16"/>
        <end position="122"/>
    </location>
</feature>
<dbReference type="GO" id="GO:0005737">
    <property type="term" value="C:cytoplasm"/>
    <property type="evidence" value="ECO:0007669"/>
    <property type="project" value="TreeGrafter"/>
</dbReference>
<keyword evidence="8" id="KW-0732">Signal</keyword>
<dbReference type="SUPFAM" id="SSF57501">
    <property type="entry name" value="Cystine-knot cytokines"/>
    <property type="match status" value="1"/>
</dbReference>
<evidence type="ECO:0000256" key="7">
    <source>
        <dbReference type="ARBA" id="ARBA00023157"/>
    </source>
</evidence>
<comment type="similarity">
    <text evidence="3">Belongs to the glycoprotein hormones subunit beta family.</text>
</comment>
<comment type="function">
    <text evidence="1">Involved in gametogenesis and steroidogenesis.</text>
</comment>
<evidence type="ECO:0000256" key="1">
    <source>
        <dbReference type="ARBA" id="ARBA00003920"/>
    </source>
</evidence>
<dbReference type="GO" id="GO:0005179">
    <property type="term" value="F:hormone activity"/>
    <property type="evidence" value="ECO:0007669"/>
    <property type="project" value="UniProtKB-KW"/>
</dbReference>
<evidence type="ECO:0000256" key="2">
    <source>
        <dbReference type="ARBA" id="ARBA00004613"/>
    </source>
</evidence>
<evidence type="ECO:0000259" key="9">
    <source>
        <dbReference type="Pfam" id="PF00007"/>
    </source>
</evidence>
<dbReference type="PANTHER" id="PTHR11515:SF11">
    <property type="entry name" value="LUTROPIN SUBUNIT BETA"/>
    <property type="match status" value="1"/>
</dbReference>
<comment type="subcellular location">
    <subcellularLocation>
        <location evidence="2">Secreted</location>
    </subcellularLocation>
</comment>
<keyword evidence="5" id="KW-0964">Secreted</keyword>
<dbReference type="CDD" id="cd00069">
    <property type="entry name" value="GHB_like"/>
    <property type="match status" value="1"/>
</dbReference>
<evidence type="ECO:0000256" key="3">
    <source>
        <dbReference type="ARBA" id="ARBA00006552"/>
    </source>
</evidence>
<keyword evidence="6" id="KW-0372">Hormone</keyword>
<keyword evidence="7" id="KW-1015">Disulfide bond</keyword>
<dbReference type="AlphaFoldDB" id="A0A2Z4EJU8"/>
<dbReference type="InterPro" id="IPR029034">
    <property type="entry name" value="Cystine-knot_cytokine"/>
</dbReference>
<sequence>MQLVVMAAALAVAGAWQWQSCGFSGCRPTNTSITVESCGIQERIYTTACEGNCHYRDFSFIGDDETKQKVCNGDWSYEVKYIKGCPVGVAYPVATNCYCDTCDEDKTYCEGFSTEKPSCLPY</sequence>
<organism evidence="10">
    <name type="scientific">Mugil cephalus</name>
    <name type="common">Flathead mullet</name>
    <name type="synonym">Mugil japonicus</name>
    <dbReference type="NCBI Taxonomy" id="48193"/>
    <lineage>
        <taxon>Eukaryota</taxon>
        <taxon>Metazoa</taxon>
        <taxon>Chordata</taxon>
        <taxon>Craniata</taxon>
        <taxon>Vertebrata</taxon>
        <taxon>Euteleostomi</taxon>
        <taxon>Actinopterygii</taxon>
        <taxon>Neopterygii</taxon>
        <taxon>Teleostei</taxon>
        <taxon>Neoteleostei</taxon>
        <taxon>Acanthomorphata</taxon>
        <taxon>Ovalentaria</taxon>
        <taxon>Mugilomorphae</taxon>
        <taxon>Mugilidae</taxon>
        <taxon>Mugil</taxon>
    </lineage>
</organism>
<dbReference type="InterPro" id="IPR001545">
    <property type="entry name" value="Gonadotropin_bsu"/>
</dbReference>
<dbReference type="GO" id="GO:0005615">
    <property type="term" value="C:extracellular space"/>
    <property type="evidence" value="ECO:0007669"/>
    <property type="project" value="TreeGrafter"/>
</dbReference>
<evidence type="ECO:0000256" key="6">
    <source>
        <dbReference type="ARBA" id="ARBA00022702"/>
    </source>
</evidence>
<dbReference type="Pfam" id="PF00007">
    <property type="entry name" value="Cys_knot"/>
    <property type="match status" value="1"/>
</dbReference>
<evidence type="ECO:0000256" key="8">
    <source>
        <dbReference type="SAM" id="SignalP"/>
    </source>
</evidence>
<protein>
    <submittedName>
        <fullName evidence="10">Follicle-stimulating hormone beta subunit</fullName>
    </submittedName>
</protein>
<name>A0A2Z4EJU8_MUGCE</name>
<dbReference type="EMBL" id="MF574168">
    <property type="protein sequence ID" value="AWV55533.1"/>
    <property type="molecule type" value="mRNA"/>
</dbReference>
<dbReference type="InterPro" id="IPR006208">
    <property type="entry name" value="Glyco_hormone_CN"/>
</dbReference>
<evidence type="ECO:0000256" key="4">
    <source>
        <dbReference type="ARBA" id="ARBA00011870"/>
    </source>
</evidence>
<accession>A0A2Z4EJU8</accession>
<dbReference type="SMART" id="SM00068">
    <property type="entry name" value="GHB"/>
    <property type="match status" value="1"/>
</dbReference>
<dbReference type="GO" id="GO:0007186">
    <property type="term" value="P:G protein-coupled receptor signaling pathway"/>
    <property type="evidence" value="ECO:0007669"/>
    <property type="project" value="TreeGrafter"/>
</dbReference>
<evidence type="ECO:0000256" key="5">
    <source>
        <dbReference type="ARBA" id="ARBA00022525"/>
    </source>
</evidence>
<feature type="signal peptide" evidence="8">
    <location>
        <begin position="1"/>
        <end position="15"/>
    </location>
</feature>
<dbReference type="Gene3D" id="2.10.90.10">
    <property type="entry name" value="Cystine-knot cytokines"/>
    <property type="match status" value="1"/>
</dbReference>
<proteinExistence type="evidence at transcript level"/>
<dbReference type="PANTHER" id="PTHR11515">
    <property type="entry name" value="GLYCOPROTEIN HORMONE BETA CHAIN"/>
    <property type="match status" value="1"/>
</dbReference>
<evidence type="ECO:0000313" key="10">
    <source>
        <dbReference type="EMBL" id="AWV55533.1"/>
    </source>
</evidence>
<reference evidence="10" key="1">
    <citation type="submission" date="2017-07" db="EMBL/GenBank/DDBJ databases">
        <title>Gonadotropins in Mugil cephalus.</title>
        <authorList>
            <person name="Chauvigne F."/>
            <person name="Ramos S."/>
            <person name="Duncan N."/>
            <person name="Gimenez I."/>
            <person name="Cerda J."/>
        </authorList>
    </citation>
    <scope>NUCLEOTIDE SEQUENCE</scope>
</reference>
<feature type="domain" description="Glycoprotein hormone subunit beta" evidence="9">
    <location>
        <begin position="24"/>
        <end position="119"/>
    </location>
</feature>
<comment type="subunit">
    <text evidence="4">Heterodimer of an alpha and a beta chain.</text>
</comment>